<reference evidence="3" key="1">
    <citation type="journal article" date="2020" name="Stud. Mycol.">
        <title>101 Dothideomycetes genomes: a test case for predicting lifestyles and emergence of pathogens.</title>
        <authorList>
            <person name="Haridas S."/>
            <person name="Albert R."/>
            <person name="Binder M."/>
            <person name="Bloem J."/>
            <person name="Labutti K."/>
            <person name="Salamov A."/>
            <person name="Andreopoulos B."/>
            <person name="Baker S."/>
            <person name="Barry K."/>
            <person name="Bills G."/>
            <person name="Bluhm B."/>
            <person name="Cannon C."/>
            <person name="Castanera R."/>
            <person name="Culley D."/>
            <person name="Daum C."/>
            <person name="Ezra D."/>
            <person name="Gonzalez J."/>
            <person name="Henrissat B."/>
            <person name="Kuo A."/>
            <person name="Liang C."/>
            <person name="Lipzen A."/>
            <person name="Lutzoni F."/>
            <person name="Magnuson J."/>
            <person name="Mondo S."/>
            <person name="Nolan M."/>
            <person name="Ohm R."/>
            <person name="Pangilinan J."/>
            <person name="Park H.-J."/>
            <person name="Ramirez L."/>
            <person name="Alfaro M."/>
            <person name="Sun H."/>
            <person name="Tritt A."/>
            <person name="Yoshinaga Y."/>
            <person name="Zwiers L.-H."/>
            <person name="Turgeon B."/>
            <person name="Goodwin S."/>
            <person name="Spatafora J."/>
            <person name="Crous P."/>
            <person name="Grigoriev I."/>
        </authorList>
    </citation>
    <scope>NUCLEOTIDE SEQUENCE</scope>
    <source>
        <strain evidence="3">CBS 121739</strain>
    </source>
</reference>
<dbReference type="SUPFAM" id="SSF50800">
    <property type="entry name" value="PK beta-barrel domain-like"/>
    <property type="match status" value="1"/>
</dbReference>
<evidence type="ECO:0000259" key="2">
    <source>
        <dbReference type="PROSITE" id="PS51340"/>
    </source>
</evidence>
<evidence type="ECO:0000256" key="1">
    <source>
        <dbReference type="SAM" id="Phobius"/>
    </source>
</evidence>
<dbReference type="EMBL" id="ML996565">
    <property type="protein sequence ID" value="KAF2763021.1"/>
    <property type="molecule type" value="Genomic_DNA"/>
</dbReference>
<dbReference type="InterPro" id="IPR011037">
    <property type="entry name" value="Pyrv_Knase-like_insert_dom_sf"/>
</dbReference>
<dbReference type="OrthoDB" id="17255at2759"/>
<keyword evidence="4" id="KW-1185">Reference proteome</keyword>
<proteinExistence type="predicted"/>
<dbReference type="InterPro" id="IPR005302">
    <property type="entry name" value="MoCF_Sase_C"/>
</dbReference>
<accession>A0A6A6WLF8</accession>
<dbReference type="Pfam" id="PF03473">
    <property type="entry name" value="MOSC"/>
    <property type="match status" value="1"/>
</dbReference>
<sequence>MDIALRATQWDYKKLISVAASLSFEDYVSAFITFALVLTIPTSAILFLNWLDSSVPVGLYPPAGCRKLGLYWKSNLDDQFKAARKQASLTVKALLIYPVKSCAPVELAKAEVVRTGLRYDRQFTFAQLVSSQPQKNADGKDEVEHKWKFITQREFPLLAKVRTEIWIPEPDIDGYHPNLPYVRSKGAVVVSFPFSPDWSLLSFQGLKNLASILSAKLLAFDLKAEPESSFTLPYDPTPDRIQEKNYTAEKMQIWKEYHSFLNVGPEIPETSLAQLKYFLGVRNPFTLFRIDTRNYREVFRNAPVKADVDHQPIVAMQDAYPLHIIGLSSVREVEAKLPEKEARQLDSRRFRANIIVSGTTPFAEDKWARIRIGSGKTISDIGKELDPIPRFNEYHLSCRTARCKLPNIDPATGDRSPNEPYVSMTKYRRIDEGAQPYPCLGMQSVPMWDAGLGVGEEGEEEEEEQGLSGWVSAGDLVEVLEETEGHFYIKQ</sequence>
<dbReference type="PROSITE" id="PS51340">
    <property type="entry name" value="MOSC"/>
    <property type="match status" value="1"/>
</dbReference>
<name>A0A6A6WLF8_9PEZI</name>
<feature type="domain" description="MOSC" evidence="2">
    <location>
        <begin position="293"/>
        <end position="480"/>
    </location>
</feature>
<feature type="transmembrane region" description="Helical" evidence="1">
    <location>
        <begin position="27"/>
        <end position="51"/>
    </location>
</feature>
<keyword evidence="1" id="KW-0812">Transmembrane</keyword>
<dbReference type="GO" id="GO:0030170">
    <property type="term" value="F:pyridoxal phosphate binding"/>
    <property type="evidence" value="ECO:0007669"/>
    <property type="project" value="InterPro"/>
</dbReference>
<dbReference type="AlphaFoldDB" id="A0A6A6WLF8"/>
<protein>
    <recommendedName>
        <fullName evidence="2">MOSC domain-containing protein</fullName>
    </recommendedName>
</protein>
<keyword evidence="1" id="KW-0472">Membrane</keyword>
<dbReference type="GO" id="GO:0003824">
    <property type="term" value="F:catalytic activity"/>
    <property type="evidence" value="ECO:0007669"/>
    <property type="project" value="InterPro"/>
</dbReference>
<dbReference type="Proteomes" id="UP000799437">
    <property type="component" value="Unassembled WGS sequence"/>
</dbReference>
<keyword evidence="1" id="KW-1133">Transmembrane helix</keyword>
<dbReference type="GeneID" id="54484137"/>
<dbReference type="RefSeq" id="XP_033605472.1">
    <property type="nucleotide sequence ID" value="XM_033743083.1"/>
</dbReference>
<dbReference type="GO" id="GO:0030151">
    <property type="term" value="F:molybdenum ion binding"/>
    <property type="evidence" value="ECO:0007669"/>
    <property type="project" value="InterPro"/>
</dbReference>
<gene>
    <name evidence="3" type="ORF">EJ05DRAFT_471970</name>
</gene>
<evidence type="ECO:0000313" key="3">
    <source>
        <dbReference type="EMBL" id="KAF2763021.1"/>
    </source>
</evidence>
<organism evidence="3 4">
    <name type="scientific">Pseudovirgaria hyperparasitica</name>
    <dbReference type="NCBI Taxonomy" id="470096"/>
    <lineage>
        <taxon>Eukaryota</taxon>
        <taxon>Fungi</taxon>
        <taxon>Dikarya</taxon>
        <taxon>Ascomycota</taxon>
        <taxon>Pezizomycotina</taxon>
        <taxon>Dothideomycetes</taxon>
        <taxon>Dothideomycetes incertae sedis</taxon>
        <taxon>Acrospermales</taxon>
        <taxon>Acrospermaceae</taxon>
        <taxon>Pseudovirgaria</taxon>
    </lineage>
</organism>
<dbReference type="Pfam" id="PF03476">
    <property type="entry name" value="MOSC_N"/>
    <property type="match status" value="1"/>
</dbReference>
<evidence type="ECO:0000313" key="4">
    <source>
        <dbReference type="Proteomes" id="UP000799437"/>
    </source>
</evidence>
<dbReference type="InterPro" id="IPR005303">
    <property type="entry name" value="MOCOS_middle"/>
</dbReference>